<organism evidence="1 2">
    <name type="scientific">Streptomyces kaniharaensis</name>
    <dbReference type="NCBI Taxonomy" id="212423"/>
    <lineage>
        <taxon>Bacteria</taxon>
        <taxon>Bacillati</taxon>
        <taxon>Actinomycetota</taxon>
        <taxon>Actinomycetes</taxon>
        <taxon>Kitasatosporales</taxon>
        <taxon>Streptomycetaceae</taxon>
        <taxon>Streptomyces</taxon>
    </lineage>
</organism>
<accession>A0A6N7KXR7</accession>
<dbReference type="RefSeq" id="WP_153467244.1">
    <property type="nucleotide sequence ID" value="NZ_WBOF01000002.1"/>
</dbReference>
<name>A0A6N7KXR7_9ACTN</name>
<sequence>MTDETNKGRSQAPVVWALSVREAAEGQPVAELIVEVGARFHSDLLANAVDSGFVVAAGEPPATSGVVEVGGGRLERLVLVGGLQVWEPGSRVDVSPGWLAAAEGRGAVVVILVPPGTWPPGLIELAPQDPLDVFTQHLEHETAAGRVLHGMASLQVNPPPYD</sequence>
<dbReference type="EMBL" id="WBOF01000002">
    <property type="protein sequence ID" value="MQS16432.1"/>
    <property type="molecule type" value="Genomic_DNA"/>
</dbReference>
<proteinExistence type="predicted"/>
<gene>
    <name evidence="1" type="ORF">F7Q99_30620</name>
</gene>
<reference evidence="1 2" key="1">
    <citation type="submission" date="2019-09" db="EMBL/GenBank/DDBJ databases">
        <title>Genome Sequences of Streptomyces kaniharaensis ATCC 21070.</title>
        <authorList>
            <person name="Zhu W."/>
            <person name="De Crecy-Lagard V."/>
            <person name="Richards N.G."/>
        </authorList>
    </citation>
    <scope>NUCLEOTIDE SEQUENCE [LARGE SCALE GENOMIC DNA]</scope>
    <source>
        <strain evidence="1 2">SF-557</strain>
    </source>
</reference>
<protein>
    <submittedName>
        <fullName evidence="1">Uncharacterized protein</fullName>
    </submittedName>
</protein>
<comment type="caution">
    <text evidence="1">The sequence shown here is derived from an EMBL/GenBank/DDBJ whole genome shotgun (WGS) entry which is preliminary data.</text>
</comment>
<evidence type="ECO:0000313" key="2">
    <source>
        <dbReference type="Proteomes" id="UP000450000"/>
    </source>
</evidence>
<keyword evidence="2" id="KW-1185">Reference proteome</keyword>
<dbReference type="AlphaFoldDB" id="A0A6N7KXR7"/>
<evidence type="ECO:0000313" key="1">
    <source>
        <dbReference type="EMBL" id="MQS16432.1"/>
    </source>
</evidence>
<dbReference type="OrthoDB" id="4200797at2"/>
<dbReference type="Proteomes" id="UP000450000">
    <property type="component" value="Unassembled WGS sequence"/>
</dbReference>